<organism evidence="1 2">
    <name type="scientific">Mycena pura</name>
    <dbReference type="NCBI Taxonomy" id="153505"/>
    <lineage>
        <taxon>Eukaryota</taxon>
        <taxon>Fungi</taxon>
        <taxon>Dikarya</taxon>
        <taxon>Basidiomycota</taxon>
        <taxon>Agaricomycotina</taxon>
        <taxon>Agaricomycetes</taxon>
        <taxon>Agaricomycetidae</taxon>
        <taxon>Agaricales</taxon>
        <taxon>Marasmiineae</taxon>
        <taxon>Mycenaceae</taxon>
        <taxon>Mycena</taxon>
    </lineage>
</organism>
<dbReference type="Proteomes" id="UP001219525">
    <property type="component" value="Unassembled WGS sequence"/>
</dbReference>
<accession>A0AAD6V7H3</accession>
<dbReference type="EMBL" id="JARJCW010000058">
    <property type="protein sequence ID" value="KAJ7201714.1"/>
    <property type="molecule type" value="Genomic_DNA"/>
</dbReference>
<reference evidence="1" key="1">
    <citation type="submission" date="2023-03" db="EMBL/GenBank/DDBJ databases">
        <title>Massive genome expansion in bonnet fungi (Mycena s.s.) driven by repeated elements and novel gene families across ecological guilds.</title>
        <authorList>
            <consortium name="Lawrence Berkeley National Laboratory"/>
            <person name="Harder C.B."/>
            <person name="Miyauchi S."/>
            <person name="Viragh M."/>
            <person name="Kuo A."/>
            <person name="Thoen E."/>
            <person name="Andreopoulos B."/>
            <person name="Lu D."/>
            <person name="Skrede I."/>
            <person name="Drula E."/>
            <person name="Henrissat B."/>
            <person name="Morin E."/>
            <person name="Kohler A."/>
            <person name="Barry K."/>
            <person name="LaButti K."/>
            <person name="Morin E."/>
            <person name="Salamov A."/>
            <person name="Lipzen A."/>
            <person name="Mereny Z."/>
            <person name="Hegedus B."/>
            <person name="Baldrian P."/>
            <person name="Stursova M."/>
            <person name="Weitz H."/>
            <person name="Taylor A."/>
            <person name="Grigoriev I.V."/>
            <person name="Nagy L.G."/>
            <person name="Martin F."/>
            <person name="Kauserud H."/>
        </authorList>
    </citation>
    <scope>NUCLEOTIDE SEQUENCE</scope>
    <source>
        <strain evidence="1">9144</strain>
    </source>
</reference>
<dbReference type="AlphaFoldDB" id="A0AAD6V7H3"/>
<evidence type="ECO:0000313" key="1">
    <source>
        <dbReference type="EMBL" id="KAJ7201714.1"/>
    </source>
</evidence>
<feature type="non-terminal residue" evidence="1">
    <location>
        <position position="1"/>
    </location>
</feature>
<gene>
    <name evidence="1" type="ORF">GGX14DRAFT_371140</name>
</gene>
<evidence type="ECO:0000313" key="2">
    <source>
        <dbReference type="Proteomes" id="UP001219525"/>
    </source>
</evidence>
<keyword evidence="2" id="KW-1185">Reference proteome</keyword>
<name>A0AAD6V7H3_9AGAR</name>
<sequence>DSDNTRIVDSHPTVGQAIRMNDNLHAKWKRSFGLTDPDGDIEMESDSVNGFALFASELEWRIAEWVIKDGPGHKVFDRLLSIPGVRR</sequence>
<protein>
    <submittedName>
        <fullName evidence="1">Uncharacterized protein</fullName>
    </submittedName>
</protein>
<comment type="caution">
    <text evidence="1">The sequence shown here is derived from an EMBL/GenBank/DDBJ whole genome shotgun (WGS) entry which is preliminary data.</text>
</comment>
<proteinExistence type="predicted"/>